<protein>
    <submittedName>
        <fullName evidence="21">AGAP009723-PA</fullName>
    </submittedName>
</protein>
<dbReference type="FunFam" id="2.60.40.60:FF:000401">
    <property type="entry name" value="AGAP009716-PA"/>
    <property type="match status" value="1"/>
</dbReference>
<dbReference type="PROSITE" id="PS01186">
    <property type="entry name" value="EGF_2"/>
    <property type="match status" value="2"/>
</dbReference>
<dbReference type="VEuPathDB" id="VectorBase:AGAMI1_008016"/>
<feature type="domain" description="EGF-like" evidence="19">
    <location>
        <begin position="1488"/>
        <end position="1526"/>
    </location>
</feature>
<organism evidence="21">
    <name type="scientific">Anopheles gambiae</name>
    <name type="common">African malaria mosquito</name>
    <dbReference type="NCBI Taxonomy" id="7165"/>
    <lineage>
        <taxon>Eukaryota</taxon>
        <taxon>Metazoa</taxon>
        <taxon>Ecdysozoa</taxon>
        <taxon>Arthropoda</taxon>
        <taxon>Hexapoda</taxon>
        <taxon>Insecta</taxon>
        <taxon>Pterygota</taxon>
        <taxon>Neoptera</taxon>
        <taxon>Endopterygota</taxon>
        <taxon>Diptera</taxon>
        <taxon>Nematocera</taxon>
        <taxon>Culicoidea</taxon>
        <taxon>Culicidae</taxon>
        <taxon>Anophelinae</taxon>
        <taxon>Anopheles</taxon>
    </lineage>
</organism>
<feature type="domain" description="Cadherin" evidence="20">
    <location>
        <begin position="476"/>
        <end position="580"/>
    </location>
</feature>
<dbReference type="GO" id="GO:0005509">
    <property type="term" value="F:calcium ion binding"/>
    <property type="evidence" value="ECO:0007669"/>
    <property type="project" value="UniProtKB-UniRule"/>
</dbReference>
<dbReference type="eggNOG" id="KOG3594">
    <property type="taxonomic scope" value="Eukaryota"/>
</dbReference>
<dbReference type="InterPro" id="IPR013032">
    <property type="entry name" value="EGF-like_CS"/>
</dbReference>
<dbReference type="PROSITE" id="PS50268">
    <property type="entry name" value="CADHERIN_2"/>
    <property type="match status" value="6"/>
</dbReference>
<dbReference type="PANTHER" id="PTHR24027:SF438">
    <property type="entry name" value="CADHERIN 23"/>
    <property type="match status" value="1"/>
</dbReference>
<dbReference type="STRING" id="7165.Q7Q1L9"/>
<dbReference type="FunFam" id="2.60.120.200:FF:000040">
    <property type="entry name" value="neural-cadherin isoform X1"/>
    <property type="match status" value="1"/>
</dbReference>
<dbReference type="InterPro" id="IPR039808">
    <property type="entry name" value="Cadherin"/>
</dbReference>
<evidence type="ECO:0000259" key="18">
    <source>
        <dbReference type="PROSITE" id="PS50025"/>
    </source>
</evidence>
<sequence length="1751" mass="196461">ASGVRYKISSGNVGNVFAIRNTTGALYVAKALDYEKIKKYELRLTASDNFKENYTTVLINVRDVNDNPPVFEKSSYRTQITEEDDRGLPKRVLRVTASDADVERPNNIIYFLTGPGIDIENPSDSNFDINKATGEIFVLKSLKPFYTNDKAQVKFPVQNLKRLQKQKLAGWRNFSMASLDSGLLYSFELLPACAKCRPLNRDPPHGRASWKFTVFAQDEGGEGLVGFTEVQINLKDVNDNAPQFPNGIAYGNVTENGTIGMHVMTIKAEDFDDINEGTNAKVIYSIEKNAIEEDTGLPIFDINPDTGLITTAVCCLDREKTPDYSLQIVATDGGGLKGTGTASIKVKDLNDMPPRFTKDEWFVEVEETDGSVLPEAPILTVTVNDDDEINNFQYKIIESSGYGADKFAMVKNADGTGSLKVVQPLDYEDPMQINGFRFRIQVIDNDGIDESDKYHVDHSWVIVKLKDINDNTPRFKKPHIEAAVYENADVGKNLGTFKAVDIDKGGKSKITYSINRATDRKRQFAIDQEGTVTIQRELDREAMAKHSLEILATDDGVPPRTASAILTVLVKDINDNAPVFAEDYRPILLENSPPSKIIEISAVDRDDRLKGNGAPFQFRMDPDADDVIRTSFKVEQSNKGDGMAIISSLGSFDREYRKQYTIPIVIKDSGTPPQTGTSTLTITIGDLNDNIMQPGSKEVIVYNYQGQAPDTPIGRVFVNDLDDWDTSDKLFYWDEAENPRFKLDDTSGMVTMRRGAREGRYKLRFKIYDRKHAQESYANMSVVVKHISYEAIVNSGSIRLTGITDEDFIRIWNYRTQNIFRSKLERFRDKLAELLNVDVKNVDVFSVQMKDRSVPLTDVRFAVHGAYFYKAVQLNGVILLHKDEIEQEVGINITMVNVDECLLENADCAGSCTSIIEVQTNPCLVNANKTALVGVQINSTAECVCSSREYKQQQTCKSHPCLNGGRCTDSKSGIKCSCPPGYTGPRCQQVVRSFRGSGWAWYPPLDMCDKSHISVEIITTKPDGLIFYNGPITPPKEDDTSKQLSDFIALELEQGYPRFLIDYGSGTLELRIATKHPLNDGEWHRIDLFWDTEQVKMVVDFCKTAEITEADDGNLVEFVDHTCQALGKVPQFNEYLNLNTPLQIGGVFRDKFDYTYSRWQYMPVGVGFEGCIREFKHNGILYDLSHPGLSKGSAPGCLYTQEVCDLNPQVARCLEHGKCVGSYDEAKCECNPGWTGTYCSLPTTPTTFKTHSYVKYALSFEPDKFTTQIQLRFRTRETYGELFRISDQHMREYGIIELKGAKVYFRYSLNTGQVEEQEVALTAVEVDDGQWHVVKVQRYGSAAILELDGGEGANFNQSFSFDGHQWLSVDKQEGVYAGGKPEFTGVKTYDVKSDYQKSCIDDIRPRWRRTLTATVPRTILARTRTVRIRSSVSTCGTSTSARKCLDVHCERSCVFLVTQLTACFGFNLFRYSCGDGMIISPEGKTCIDRNECLDYPCLNGGTCINQEPRLKYKCICPDSYWGESCEFLKERQALKFSTSALAAVIACLLLIISKWKVSRCALNISLKIFLKTCFVFVTSFPHETVLLFVYFSCSRRRSANFNKKPATKDDIRENIINYCDEGGGENDMTAFDMKTLKIPIGPLPELVQHKAPPVRPDIAVVSDQVVGKVDVFLDDRKRRVDIDPASGPFDDLRNYAYEGCGSTSGSLSSLQSGTDDEPHEYSFLTTWGPRFDKLVNIYEPSKAQIEDDDVS</sequence>
<dbReference type="Gene3D" id="4.10.900.10">
    <property type="entry name" value="TCF3-CBD (Catenin binding domain)"/>
    <property type="match status" value="1"/>
</dbReference>
<dbReference type="InterPro" id="IPR013320">
    <property type="entry name" value="ConA-like_dom_sf"/>
</dbReference>
<evidence type="ECO:0000313" key="21">
    <source>
        <dbReference type="EMBL" id="EAA14179.4"/>
    </source>
</evidence>
<dbReference type="SUPFAM" id="SSF57196">
    <property type="entry name" value="EGF/Laminin"/>
    <property type="match status" value="1"/>
</dbReference>
<dbReference type="CDD" id="cd00054">
    <property type="entry name" value="EGF_CA"/>
    <property type="match status" value="3"/>
</dbReference>
<dbReference type="PaxDb" id="7165-AGAP009723-PA"/>
<dbReference type="EMBL" id="AAAB01008980">
    <property type="protein sequence ID" value="EAA14179.4"/>
    <property type="molecule type" value="Genomic_DNA"/>
</dbReference>
<dbReference type="CDD" id="cd00110">
    <property type="entry name" value="LamG"/>
    <property type="match status" value="2"/>
</dbReference>
<evidence type="ECO:0000256" key="17">
    <source>
        <dbReference type="RuleBase" id="RU004357"/>
    </source>
</evidence>
<dbReference type="FunFam" id="2.60.40.60:FF:000128">
    <property type="entry name" value="neural-cadherin isoform X2"/>
    <property type="match status" value="1"/>
</dbReference>
<feature type="non-terminal residue" evidence="21">
    <location>
        <position position="1"/>
    </location>
</feature>
<keyword evidence="5" id="KW-0479">Metal-binding</keyword>
<feature type="domain" description="EGF-like" evidence="19">
    <location>
        <begin position="952"/>
        <end position="988"/>
    </location>
</feature>
<dbReference type="PROSITE" id="PS00022">
    <property type="entry name" value="EGF_1"/>
    <property type="match status" value="3"/>
</dbReference>
<dbReference type="InterPro" id="IPR001881">
    <property type="entry name" value="EGF-like_Ca-bd_dom"/>
</dbReference>
<dbReference type="InterPro" id="IPR001791">
    <property type="entry name" value="Laminin_G"/>
</dbReference>
<dbReference type="CDD" id="cd11304">
    <property type="entry name" value="Cadherin_repeat"/>
    <property type="match status" value="5"/>
</dbReference>
<evidence type="ECO:0000256" key="5">
    <source>
        <dbReference type="ARBA" id="ARBA00022723"/>
    </source>
</evidence>
<dbReference type="GO" id="GO:0007476">
    <property type="term" value="P:imaginal disc-derived wing morphogenesis"/>
    <property type="evidence" value="ECO:0007669"/>
    <property type="project" value="UniProtKB-ARBA"/>
</dbReference>
<dbReference type="FunFam" id="2.60.40.60:FF:000112">
    <property type="entry name" value="neural-cadherin isoform X1"/>
    <property type="match status" value="1"/>
</dbReference>
<evidence type="ECO:0000256" key="7">
    <source>
        <dbReference type="ARBA" id="ARBA00022737"/>
    </source>
</evidence>
<feature type="domain" description="Cadherin" evidence="20">
    <location>
        <begin position="357"/>
        <end position="475"/>
    </location>
</feature>
<evidence type="ECO:0000259" key="19">
    <source>
        <dbReference type="PROSITE" id="PS50026"/>
    </source>
</evidence>
<dbReference type="OMA" id="DDEPHEY"/>
<keyword evidence="7" id="KW-0677">Repeat</keyword>
<feature type="domain" description="EGF-like" evidence="19">
    <location>
        <begin position="1205"/>
        <end position="1240"/>
    </location>
</feature>
<dbReference type="Pfam" id="PF24811">
    <property type="entry name" value="Ig_Shg"/>
    <property type="match status" value="1"/>
</dbReference>
<dbReference type="Pfam" id="PF12661">
    <property type="entry name" value="hEGF"/>
    <property type="match status" value="1"/>
</dbReference>
<evidence type="ECO:0000259" key="20">
    <source>
        <dbReference type="PROSITE" id="PS50268"/>
    </source>
</evidence>
<dbReference type="Pfam" id="PF02210">
    <property type="entry name" value="Laminin_G_2"/>
    <property type="match status" value="2"/>
</dbReference>
<keyword evidence="12 15" id="KW-1015">Disulfide bond</keyword>
<dbReference type="GO" id="GO:0048056">
    <property type="term" value="P:R3/R4 cell differentiation"/>
    <property type="evidence" value="ECO:0007669"/>
    <property type="project" value="UniProtKB-ARBA"/>
</dbReference>
<keyword evidence="11" id="KW-0472">Membrane</keyword>
<evidence type="ECO:0000256" key="1">
    <source>
        <dbReference type="ARBA" id="ARBA00004251"/>
    </source>
</evidence>
<dbReference type="SUPFAM" id="SSF49899">
    <property type="entry name" value="Concanavalin A-like lectins/glucanases"/>
    <property type="match status" value="2"/>
</dbReference>
<feature type="domain" description="Cadherin" evidence="20">
    <location>
        <begin position="72"/>
        <end position="244"/>
    </location>
</feature>
<feature type="domain" description="Laminin G" evidence="18">
    <location>
        <begin position="989"/>
        <end position="1197"/>
    </location>
</feature>
<feature type="domain" description="Cadherin" evidence="20">
    <location>
        <begin position="4"/>
        <end position="71"/>
    </location>
</feature>
<keyword evidence="2" id="KW-1003">Cell membrane</keyword>
<dbReference type="FunFam" id="2.60.120.200:FF:000044">
    <property type="entry name" value="neural-cadherin isoform X1"/>
    <property type="match status" value="1"/>
</dbReference>
<keyword evidence="4 16" id="KW-0812">Transmembrane</keyword>
<evidence type="ECO:0000256" key="8">
    <source>
        <dbReference type="ARBA" id="ARBA00022837"/>
    </source>
</evidence>
<comment type="caution">
    <text evidence="21">The sequence shown here is derived from an EMBL/GenBank/DDBJ whole genome shotgun (WGS) entry which is preliminary data.</text>
</comment>
<dbReference type="PROSITE" id="PS00232">
    <property type="entry name" value="CADHERIN_1"/>
    <property type="match status" value="3"/>
</dbReference>
<dbReference type="PANTHER" id="PTHR24027">
    <property type="entry name" value="CADHERIN-23"/>
    <property type="match status" value="1"/>
</dbReference>
<dbReference type="SMART" id="SM00181">
    <property type="entry name" value="EGF"/>
    <property type="match status" value="3"/>
</dbReference>
<dbReference type="SMART" id="SM00112">
    <property type="entry name" value="CA"/>
    <property type="match status" value="6"/>
</dbReference>
<reference evidence="21" key="1">
    <citation type="journal article" date="2002" name="Science">
        <title>The genome sequence of the malaria mosquito Anopheles gambiae.</title>
        <authorList>
            <person name="Holt R.A."/>
            <person name="Subramanian G.M."/>
            <person name="Halpern A."/>
            <person name="Sutton G.G."/>
            <person name="Charlab R."/>
            <person name="Nusskern D.R."/>
            <person name="Wincker P."/>
            <person name="Clark A.G."/>
            <person name="Ribeiro J.M."/>
            <person name="Wides R."/>
            <person name="Salzberg S.L."/>
            <person name="Loftus B."/>
            <person name="Yandell M."/>
            <person name="Majoros W.H."/>
            <person name="Rusch D.B."/>
            <person name="Lai Z."/>
            <person name="Kraft C.L."/>
            <person name="Abril J.F."/>
            <person name="Anthouard V."/>
            <person name="Arensburger P."/>
            <person name="Atkinson P.W."/>
            <person name="Baden H."/>
            <person name="de Berardinis V."/>
            <person name="Baldwin D."/>
            <person name="Benes V."/>
            <person name="Biedler J."/>
            <person name="Blass C."/>
            <person name="Bolanos R."/>
            <person name="Boscus D."/>
            <person name="Barnstead M."/>
            <person name="Cai S."/>
            <person name="Center A."/>
            <person name="Chaturverdi K."/>
            <person name="Christophides G.K."/>
            <person name="Chrystal M.A."/>
            <person name="Clamp M."/>
            <person name="Cravchik A."/>
            <person name="Curwen V."/>
            <person name="Dana A."/>
            <person name="Delcher A."/>
            <person name="Dew I."/>
            <person name="Evans C.A."/>
            <person name="Flanigan M."/>
            <person name="Grundschober-Freimoser A."/>
            <person name="Friedli L."/>
            <person name="Gu Z."/>
            <person name="Guan P."/>
            <person name="Guigo R."/>
            <person name="Hillenmeyer M.E."/>
            <person name="Hladun S.L."/>
            <person name="Hogan J.R."/>
            <person name="Hong Y.S."/>
            <person name="Hoover J."/>
            <person name="Jaillon O."/>
            <person name="Ke Z."/>
            <person name="Kodira C."/>
            <person name="Kokoza E."/>
            <person name="Koutsos A."/>
            <person name="Letunic I."/>
            <person name="Levitsky A."/>
            <person name="Liang Y."/>
            <person name="Lin J.J."/>
            <person name="Lobo N.F."/>
            <person name="Lopez J.R."/>
            <person name="Malek J.A."/>
            <person name="McIntosh T.C."/>
            <person name="Meister S."/>
            <person name="Miller J."/>
            <person name="Mobarry C."/>
            <person name="Mongin E."/>
            <person name="Murphy S.D."/>
            <person name="O'Brochta D.A."/>
            <person name="Pfannkoch C."/>
            <person name="Qi R."/>
            <person name="Regier M.A."/>
            <person name="Remington K."/>
            <person name="Shao H."/>
            <person name="Sharakhova M.V."/>
            <person name="Sitter C.D."/>
            <person name="Shetty J."/>
            <person name="Smith T.J."/>
            <person name="Strong R."/>
            <person name="Sun J."/>
            <person name="Thomasova D."/>
            <person name="Ton L.Q."/>
            <person name="Topalis P."/>
            <person name="Tu Z."/>
            <person name="Unger M.F."/>
            <person name="Walenz B."/>
            <person name="Wang A."/>
            <person name="Wang J."/>
            <person name="Wang M."/>
            <person name="Wang X."/>
            <person name="Woodford K.J."/>
            <person name="Wortman J.R."/>
            <person name="Wu M."/>
            <person name="Yao A."/>
            <person name="Zdobnov E.M."/>
            <person name="Zhang H."/>
            <person name="Zhao Q."/>
            <person name="Zhao S."/>
            <person name="Zhu S.C."/>
            <person name="Zhimulev I."/>
            <person name="Coluzzi M."/>
            <person name="della Torre A."/>
            <person name="Roth C.W."/>
            <person name="Louis C."/>
            <person name="Kalush F."/>
            <person name="Mural R.J."/>
            <person name="Myers E.W."/>
            <person name="Adams M.D."/>
            <person name="Smith H.O."/>
            <person name="Broder S."/>
            <person name="Gardner M.J."/>
            <person name="Fraser C.M."/>
            <person name="Birney E."/>
            <person name="Bork P."/>
            <person name="Brey P.T."/>
            <person name="Venter J.C."/>
            <person name="Weissenbach J."/>
            <person name="Kafatos F.C."/>
            <person name="Collins F.H."/>
            <person name="Hoffman S.L."/>
        </authorList>
    </citation>
    <scope>NUCLEOTIDE SEQUENCE [LARGE SCALE GENOMIC DNA]</scope>
    <source>
        <strain evidence="21">PEST</strain>
    </source>
</reference>
<keyword evidence="10" id="KW-1133">Transmembrane helix</keyword>
<dbReference type="GO" id="GO:0048589">
    <property type="term" value="P:developmental growth"/>
    <property type="evidence" value="ECO:0007669"/>
    <property type="project" value="UniProtKB-ARBA"/>
</dbReference>
<keyword evidence="13" id="KW-0325">Glycoprotein</keyword>
<name>Q7Q1L9_ANOGA</name>
<feature type="disulfide bond" evidence="15">
    <location>
        <begin position="1497"/>
        <end position="1514"/>
    </location>
</feature>
<dbReference type="GO" id="GO:0040008">
    <property type="term" value="P:regulation of growth"/>
    <property type="evidence" value="ECO:0007669"/>
    <property type="project" value="UniProtKB-ARBA"/>
</dbReference>
<dbReference type="HOGENOM" id="CLU_000347_0_1_1"/>
<dbReference type="InterPro" id="IPR020894">
    <property type="entry name" value="Cadherin_CS"/>
</dbReference>
<feature type="disulfide bond" evidence="15">
    <location>
        <begin position="1516"/>
        <end position="1525"/>
    </location>
</feature>
<gene>
    <name evidence="21" type="ORF">AgaP_AGAP009723</name>
</gene>
<evidence type="ECO:0000256" key="13">
    <source>
        <dbReference type="ARBA" id="ARBA00023180"/>
    </source>
</evidence>
<feature type="domain" description="Cadherin" evidence="20">
    <location>
        <begin position="253"/>
        <end position="356"/>
    </location>
</feature>
<proteinExistence type="predicted"/>
<dbReference type="FunFam" id="4.10.900.10:FF:000001">
    <property type="entry name" value="Cadherin 2"/>
    <property type="match status" value="1"/>
</dbReference>
<dbReference type="Gene3D" id="2.60.120.200">
    <property type="match status" value="2"/>
</dbReference>
<feature type="disulfide bond" evidence="15">
    <location>
        <begin position="978"/>
        <end position="987"/>
    </location>
</feature>
<comment type="caution">
    <text evidence="15">Lacks conserved residue(s) required for the propagation of feature annotation.</text>
</comment>
<dbReference type="SUPFAM" id="SSF49313">
    <property type="entry name" value="Cadherin-like"/>
    <property type="match status" value="7"/>
</dbReference>
<dbReference type="Pfam" id="PF01049">
    <property type="entry name" value="CADH_Y-type_LIR"/>
    <property type="match status" value="1"/>
</dbReference>
<dbReference type="SMART" id="SM00179">
    <property type="entry name" value="EGF_CA"/>
    <property type="match status" value="3"/>
</dbReference>
<feature type="domain" description="Laminin G" evidence="18">
    <location>
        <begin position="1243"/>
        <end position="1435"/>
    </location>
</feature>
<reference evidence="21" key="5">
    <citation type="submission" date="2011-05" db="EMBL/GenBank/DDBJ databases">
        <authorList>
            <consortium name="VectorBase"/>
        </authorList>
    </citation>
    <scope>NUCLEOTIDE SEQUENCE</scope>
    <source>
        <strain evidence="21">PEST</strain>
    </source>
</reference>
<evidence type="ECO:0000256" key="14">
    <source>
        <dbReference type="PROSITE-ProRule" id="PRU00043"/>
    </source>
</evidence>
<evidence type="ECO:0000256" key="16">
    <source>
        <dbReference type="RuleBase" id="RU003318"/>
    </source>
</evidence>
<feature type="disulfide bond" evidence="15">
    <location>
        <begin position="1230"/>
        <end position="1239"/>
    </location>
</feature>
<accession>Q7Q1L9</accession>
<reference evidence="21" key="3">
    <citation type="journal article" date="2004" name="Trends Parasitol.">
        <title>The Anopheles gambiae genome: an update.</title>
        <authorList>
            <person name="Mongin E."/>
            <person name="Louis C."/>
            <person name="Holt R.A."/>
            <person name="Birney E."/>
            <person name="Collins F.H."/>
        </authorList>
    </citation>
    <scope>NUCLEOTIDE SEQUENCE</scope>
    <source>
        <strain evidence="21">PEST</strain>
    </source>
</reference>
<evidence type="ECO:0000256" key="11">
    <source>
        <dbReference type="ARBA" id="ARBA00023136"/>
    </source>
</evidence>
<evidence type="ECO:0000256" key="6">
    <source>
        <dbReference type="ARBA" id="ARBA00022729"/>
    </source>
</evidence>
<dbReference type="InterPro" id="IPR056370">
    <property type="entry name" value="Shg-like_Ig-like"/>
</dbReference>
<reference evidence="21" key="2">
    <citation type="submission" date="2002-03" db="EMBL/GenBank/DDBJ databases">
        <authorList>
            <consortium name="The Anopheles Genome Sequencing Consortium"/>
        </authorList>
    </citation>
    <scope>NUCLEOTIDE SEQUENCE</scope>
    <source>
        <strain evidence="21">PEST</strain>
    </source>
</reference>
<dbReference type="Pfam" id="PF00028">
    <property type="entry name" value="Cadherin"/>
    <property type="match status" value="4"/>
</dbReference>
<dbReference type="GO" id="GO:0007156">
    <property type="term" value="P:homophilic cell adhesion via plasma membrane adhesion molecules"/>
    <property type="evidence" value="ECO:0007669"/>
    <property type="project" value="InterPro"/>
</dbReference>
<dbReference type="FunFam" id="2.10.25.10:FF:000012">
    <property type="entry name" value="Delta-like protein"/>
    <property type="match status" value="1"/>
</dbReference>
<dbReference type="VEuPathDB" id="VectorBase:AGAP009723"/>
<dbReference type="GO" id="GO:0050769">
    <property type="term" value="P:positive regulation of neurogenesis"/>
    <property type="evidence" value="ECO:0007669"/>
    <property type="project" value="UniProtKB-ARBA"/>
</dbReference>
<dbReference type="InterPro" id="IPR015919">
    <property type="entry name" value="Cadherin-like_sf"/>
</dbReference>
<reference evidence="21" key="4">
    <citation type="journal article" date="2007" name="Genome Biol.">
        <title>Update of the Anopheles gambiae PEST genome assembly.</title>
        <authorList>
            <person name="Sharakhova M.V."/>
            <person name="Hammond M.P."/>
            <person name="Lobo N.F."/>
            <person name="Krzywinski J."/>
            <person name="Unger M.F."/>
            <person name="Hillenmeyer M.E."/>
            <person name="Bruggner R.V."/>
            <person name="Birney E."/>
            <person name="Collins F.H."/>
        </authorList>
    </citation>
    <scope>NUCLEOTIDE SEQUENCE</scope>
    <source>
        <strain evidence="21">PEST</strain>
    </source>
</reference>
<dbReference type="InterPro" id="IPR002126">
    <property type="entry name" value="Cadherin-like_dom"/>
</dbReference>
<dbReference type="Pfam" id="PF00008">
    <property type="entry name" value="EGF"/>
    <property type="match status" value="2"/>
</dbReference>
<keyword evidence="8 14" id="KW-0106">Calcium</keyword>
<dbReference type="InterPro" id="IPR027397">
    <property type="entry name" value="Catenin-bd_sf"/>
</dbReference>
<dbReference type="GO" id="GO:0007411">
    <property type="term" value="P:axon guidance"/>
    <property type="evidence" value="ECO:0007669"/>
    <property type="project" value="UniProtKB-ARBA"/>
</dbReference>
<evidence type="ECO:0000256" key="3">
    <source>
        <dbReference type="ARBA" id="ARBA00022536"/>
    </source>
</evidence>
<dbReference type="PhylomeDB" id="Q7Q1L9"/>
<comment type="function">
    <text evidence="17">Cadherins are calcium-dependent cell adhesion proteins.</text>
</comment>
<keyword evidence="6" id="KW-0732">Signal</keyword>
<dbReference type="FunFam" id="2.60.40.60:FF:000039">
    <property type="entry name" value="FAT atypical cadherin 3"/>
    <property type="match status" value="1"/>
</dbReference>
<dbReference type="PROSITE" id="PS50025">
    <property type="entry name" value="LAM_G_DOMAIN"/>
    <property type="match status" value="2"/>
</dbReference>
<dbReference type="GO" id="GO:0005886">
    <property type="term" value="C:plasma membrane"/>
    <property type="evidence" value="ECO:0007669"/>
    <property type="project" value="UniProtKB-SubCell"/>
</dbReference>
<dbReference type="Gene3D" id="2.60.40.60">
    <property type="entry name" value="Cadherins"/>
    <property type="match status" value="6"/>
</dbReference>
<evidence type="ECO:0000256" key="12">
    <source>
        <dbReference type="ARBA" id="ARBA00023157"/>
    </source>
</evidence>
<evidence type="ECO:0000256" key="4">
    <source>
        <dbReference type="ARBA" id="ARBA00022692"/>
    </source>
</evidence>
<evidence type="ECO:0000256" key="15">
    <source>
        <dbReference type="PROSITE-ProRule" id="PRU00076"/>
    </source>
</evidence>
<dbReference type="InterPro" id="IPR000233">
    <property type="entry name" value="Cadherin_Y-type_LIR"/>
</dbReference>
<dbReference type="InterPro" id="IPR000742">
    <property type="entry name" value="EGF"/>
</dbReference>
<keyword evidence="9 16" id="KW-0130">Cell adhesion</keyword>
<dbReference type="GO" id="GO:0016318">
    <property type="term" value="P:ommatidial rotation"/>
    <property type="evidence" value="ECO:0007669"/>
    <property type="project" value="UniProtKB-ARBA"/>
</dbReference>
<evidence type="ECO:0000256" key="9">
    <source>
        <dbReference type="ARBA" id="ARBA00022889"/>
    </source>
</evidence>
<dbReference type="SMART" id="SM00282">
    <property type="entry name" value="LamG"/>
    <property type="match status" value="2"/>
</dbReference>
<evidence type="ECO:0000256" key="2">
    <source>
        <dbReference type="ARBA" id="ARBA00022475"/>
    </source>
</evidence>
<feature type="domain" description="Cadherin" evidence="20">
    <location>
        <begin position="580"/>
        <end position="696"/>
    </location>
</feature>
<evidence type="ECO:0000256" key="10">
    <source>
        <dbReference type="ARBA" id="ARBA00022989"/>
    </source>
</evidence>
<keyword evidence="3 15" id="KW-0245">EGF-like domain</keyword>
<dbReference type="PRINTS" id="PR00205">
    <property type="entry name" value="CADHERIN"/>
</dbReference>
<dbReference type="PROSITE" id="PS50026">
    <property type="entry name" value="EGF_3"/>
    <property type="match status" value="3"/>
</dbReference>
<dbReference type="GO" id="GO:0120035">
    <property type="term" value="P:regulation of plasma membrane bounded cell projection organization"/>
    <property type="evidence" value="ECO:0007669"/>
    <property type="project" value="UniProtKB-ARBA"/>
</dbReference>
<dbReference type="Gene3D" id="2.10.25.10">
    <property type="entry name" value="Laminin"/>
    <property type="match status" value="3"/>
</dbReference>
<comment type="subcellular location">
    <subcellularLocation>
        <location evidence="1 16">Cell membrane</location>
        <topology evidence="1 16">Single-pass type I membrane protein</topology>
    </subcellularLocation>
</comment>
<dbReference type="GO" id="GO:0005911">
    <property type="term" value="C:cell-cell junction"/>
    <property type="evidence" value="ECO:0007669"/>
    <property type="project" value="UniProtKB-ARBA"/>
</dbReference>